<feature type="region of interest" description="Disordered" evidence="1">
    <location>
        <begin position="1007"/>
        <end position="1162"/>
    </location>
</feature>
<accession>A0A150FXL0</accession>
<organism evidence="2 3">
    <name type="scientific">Gonium pectorale</name>
    <name type="common">Green alga</name>
    <dbReference type="NCBI Taxonomy" id="33097"/>
    <lineage>
        <taxon>Eukaryota</taxon>
        <taxon>Viridiplantae</taxon>
        <taxon>Chlorophyta</taxon>
        <taxon>core chlorophytes</taxon>
        <taxon>Chlorophyceae</taxon>
        <taxon>CS clade</taxon>
        <taxon>Chlamydomonadales</taxon>
        <taxon>Volvocaceae</taxon>
        <taxon>Gonium</taxon>
    </lineage>
</organism>
<feature type="compositionally biased region" description="Gly residues" evidence="1">
    <location>
        <begin position="1092"/>
        <end position="1108"/>
    </location>
</feature>
<dbReference type="InterPro" id="IPR050358">
    <property type="entry name" value="RSE1/DDB1/CFT1"/>
</dbReference>
<evidence type="ECO:0000313" key="3">
    <source>
        <dbReference type="Proteomes" id="UP000075714"/>
    </source>
</evidence>
<feature type="compositionally biased region" description="Acidic residues" evidence="1">
    <location>
        <begin position="1057"/>
        <end position="1070"/>
    </location>
</feature>
<dbReference type="OrthoDB" id="551118at2759"/>
<feature type="compositionally biased region" description="Gly residues" evidence="1">
    <location>
        <begin position="1245"/>
        <end position="1262"/>
    </location>
</feature>
<keyword evidence="3" id="KW-1185">Reference proteome</keyword>
<feature type="region of interest" description="Disordered" evidence="1">
    <location>
        <begin position="1243"/>
        <end position="1262"/>
    </location>
</feature>
<comment type="caution">
    <text evidence="2">The sequence shown here is derived from an EMBL/GenBank/DDBJ whole genome shotgun (WGS) entry which is preliminary data.</text>
</comment>
<dbReference type="Gene3D" id="2.130.10.10">
    <property type="entry name" value="YVTN repeat-like/Quinoprotein amine dehydrogenase"/>
    <property type="match status" value="1"/>
</dbReference>
<dbReference type="Proteomes" id="UP000075714">
    <property type="component" value="Unassembled WGS sequence"/>
</dbReference>
<feature type="region of interest" description="Disordered" evidence="1">
    <location>
        <begin position="884"/>
        <end position="915"/>
    </location>
</feature>
<feature type="region of interest" description="Disordered" evidence="1">
    <location>
        <begin position="40"/>
        <end position="59"/>
    </location>
</feature>
<dbReference type="STRING" id="33097.A0A150FXL0"/>
<feature type="compositionally biased region" description="Acidic residues" evidence="1">
    <location>
        <begin position="1081"/>
        <end position="1090"/>
    </location>
</feature>
<proteinExistence type="predicted"/>
<dbReference type="EMBL" id="LSYV01000288">
    <property type="protein sequence ID" value="KXZ41770.1"/>
    <property type="molecule type" value="Genomic_DNA"/>
</dbReference>
<evidence type="ECO:0008006" key="4">
    <source>
        <dbReference type="Google" id="ProtNLM"/>
    </source>
</evidence>
<evidence type="ECO:0000313" key="2">
    <source>
        <dbReference type="EMBL" id="KXZ41770.1"/>
    </source>
</evidence>
<evidence type="ECO:0000256" key="1">
    <source>
        <dbReference type="SAM" id="MobiDB-lite"/>
    </source>
</evidence>
<dbReference type="PANTHER" id="PTHR10644">
    <property type="entry name" value="DNA REPAIR/RNA PROCESSING CPSF FAMILY"/>
    <property type="match status" value="1"/>
</dbReference>
<feature type="compositionally biased region" description="Low complexity" evidence="1">
    <location>
        <begin position="40"/>
        <end position="49"/>
    </location>
</feature>
<protein>
    <recommendedName>
        <fullName evidence="4">Cleavage/polyadenylation specificity factor A subunit N-terminal domain-containing protein</fullName>
    </recommendedName>
</protein>
<name>A0A150FXL0_GONPE</name>
<reference evidence="3" key="1">
    <citation type="journal article" date="2016" name="Nat. Commun.">
        <title>The Gonium pectorale genome demonstrates co-option of cell cycle regulation during the evolution of multicellularity.</title>
        <authorList>
            <person name="Hanschen E.R."/>
            <person name="Marriage T.N."/>
            <person name="Ferris P.J."/>
            <person name="Hamaji T."/>
            <person name="Toyoda A."/>
            <person name="Fujiyama A."/>
            <person name="Neme R."/>
            <person name="Noguchi H."/>
            <person name="Minakuchi Y."/>
            <person name="Suzuki M."/>
            <person name="Kawai-Toyooka H."/>
            <person name="Smith D.R."/>
            <person name="Sparks H."/>
            <person name="Anderson J."/>
            <person name="Bakaric R."/>
            <person name="Luria V."/>
            <person name="Karger A."/>
            <person name="Kirschner M.W."/>
            <person name="Durand P.M."/>
            <person name="Michod R.E."/>
            <person name="Nozaki H."/>
            <person name="Olson B.J."/>
        </authorList>
    </citation>
    <scope>NUCLEOTIDE SEQUENCE [LARGE SCALE GENOMIC DNA]</scope>
    <source>
        <strain evidence="3">NIES-2863</strain>
    </source>
</reference>
<gene>
    <name evidence="2" type="ORF">GPECTOR_289g772</name>
</gene>
<dbReference type="InterPro" id="IPR015943">
    <property type="entry name" value="WD40/YVTN_repeat-like_dom_sf"/>
</dbReference>
<sequence length="1525" mass="150358">MELVPASLQLFGPDSPDSVLAFTFDGRCALFRLLPQRGTTCTGTSGSTSAPHPPSSSRTRYQLTEVACLTLPMPHMRDGLLPKRIQGICCSGVAPLARRTPAGRNGGRGVVAAAAHMGLLHVITLNSHHPDAQHGAGGEGEEGDGPLLLCTAVLMSDTPLYGLPPGADPLYVMQYSTHVLAMAFLPPPERGEHEPPLLAVLHKPEGAPGEVSMGLWLDCLALQLDVAAPVRQAPAAPAAASAAGATAAGAASAQAARTAVAAGLLPSSLAPPTGTGTVTSAAGGGGGAVTSAAGGGGGGGGVDSDELQLVAEVCKGPWAVSFEAASRTDLLSVTGEAGGVFCQIALPGLLHEEASLLVADVGGRRLVQVLQGGVRVLAPLSDGGGLAAEWATPKEPLALAAQSAPGGSLLAVASRATLHLLQVHPATGAIDQLHSLPLSHQLSALALARLPSPLAAAGAASSSSSSSDAVAAALAAELSCTALLTGQWLSNTIEVAAAAAPSAPLLRLELGPEETPRSLALLPLPGGQPPVLLAGTHSGRLLMWQTQAPASSNPPGAGAGAGAAAAAAAEGGAWWLGPCHSLRISRVAVELLPGAPGAQQPLEEAVEVVRVHGCEGLRALCHVSTAALPDSACWVTAGGRLLFGRLDPRLRLRWSTAYVGETINSLAYHAASHCLVALCETADAGGGGGGAEAALRVIHADTLQQVLSMRLAPGHYPTSAIVARLPCTSAPFVPAAAKAPVSSGVPAVGGGGSAAPADGVSTGDSTAVAGGKEFVVMASYLMVDSATDPRVAAGGGGGARAGGQLLQGVLSFLELVALPAEDGSQSTSYRLLMHGSVAIPAVAGCLAAARPVPFSLGAEERSAGGPAAAFSGAVAAAVAHAEQRRGGGRQAGGITDASGSFTDGRSGYSSSAGGAGGGRGGGIGGAFDAPDASGGESAYGMPYLVAGCQDGVYMFQVHVDDGAVDGSRAVSGALELVKQLDELRLPLPKHAEALAAAKAAAAASRTAAGGGLDPMSTDAELAEDESELPDVGAPASSRRGGATRDGETAAGPQADTGDGDGDEDGEEGDAEYAYGLGALCDSEDDDEEGGDFAWGGNEGDQAGAGGRPARGAERAPRRAAVLAWRQLRAHAQREHAAAANGHGHGGGGDSSDGDDVAPLPPPPLMTVPLPSSSAAAAANTPLRRLLRDVERDWGTHVTLRQLVRAATFGRCAVTSLAVLDGLVAAGDCLGSVTLLRLTAQPDGRGAAGAAGSGGSGGGSGAGGGGTVALVPASVDRHPIFAQAFLPISPSRLLAAVHPHGLALLARDCGAEERAMREARRQAAAEFEAVAPLSTADREGVVLCFSSSGHVAAVRLTEAPPPKAAATAAPAAVPPLPALAALQAAVAELSPEDAALLTGVDSDNYCQAFSWPLVVPRETASAAGLAGVGSSIAGAGGGGPGDQEADAEEEARLLAAGCVDGALLGCVLRAVQAEEEAAAVAGGAGGGAGGGGGAGRVLRSLAEAVLARPDVGALGALLQRALYVSD</sequence>